<sequence length="118" mass="13405">MASANPWDPASQPNTAHLLLGHLMGSGVISQEMLNISKKTAPCFVNFSRLQQSTDIQAEIYQKSLEIELLELEKETRDIVHSSYSAEKCHTLESRNSHLETVLKKKRSLRQRLLKPMC</sequence>
<dbReference type="InParanoid" id="G5BT46"/>
<dbReference type="InterPro" id="IPR026242">
    <property type="entry name" value="HAUS2_metazoa"/>
</dbReference>
<evidence type="ECO:0000313" key="2">
    <source>
        <dbReference type="Proteomes" id="UP000006813"/>
    </source>
</evidence>
<dbReference type="GO" id="GO:0070652">
    <property type="term" value="C:HAUS complex"/>
    <property type="evidence" value="ECO:0007669"/>
    <property type="project" value="InterPro"/>
</dbReference>
<accession>G5BT46</accession>
<gene>
    <name evidence="1" type="ORF">GW7_08537</name>
</gene>
<reference evidence="1 2" key="1">
    <citation type="journal article" date="2011" name="Nature">
        <title>Genome sequencing reveals insights into physiology and longevity of the naked mole rat.</title>
        <authorList>
            <person name="Kim E.B."/>
            <person name="Fang X."/>
            <person name="Fushan A.A."/>
            <person name="Huang Z."/>
            <person name="Lobanov A.V."/>
            <person name="Han L."/>
            <person name="Marino S.M."/>
            <person name="Sun X."/>
            <person name="Turanov A.A."/>
            <person name="Yang P."/>
            <person name="Yim S.H."/>
            <person name="Zhao X."/>
            <person name="Kasaikina M.V."/>
            <person name="Stoletzki N."/>
            <person name="Peng C."/>
            <person name="Polak P."/>
            <person name="Xiong Z."/>
            <person name="Kiezun A."/>
            <person name="Zhu Y."/>
            <person name="Chen Y."/>
            <person name="Kryukov G.V."/>
            <person name="Zhang Q."/>
            <person name="Peshkin L."/>
            <person name="Yang L."/>
            <person name="Bronson R.T."/>
            <person name="Buffenstein R."/>
            <person name="Wang B."/>
            <person name="Han C."/>
            <person name="Li Q."/>
            <person name="Chen L."/>
            <person name="Zhao W."/>
            <person name="Sunyaev S.R."/>
            <person name="Park T.J."/>
            <person name="Zhang G."/>
            <person name="Wang J."/>
            <person name="Gladyshev V.N."/>
        </authorList>
    </citation>
    <scope>NUCLEOTIDE SEQUENCE [LARGE SCALE GENOMIC DNA]</scope>
</reference>
<evidence type="ECO:0000313" key="1">
    <source>
        <dbReference type="EMBL" id="EHB12460.1"/>
    </source>
</evidence>
<dbReference type="GO" id="GO:0005813">
    <property type="term" value="C:centrosome"/>
    <property type="evidence" value="ECO:0007669"/>
    <property type="project" value="TreeGrafter"/>
</dbReference>
<dbReference type="GO" id="GO:1990498">
    <property type="term" value="C:mitotic spindle microtubule"/>
    <property type="evidence" value="ECO:0007669"/>
    <property type="project" value="TreeGrafter"/>
</dbReference>
<dbReference type="GO" id="GO:0007098">
    <property type="term" value="P:centrosome cycle"/>
    <property type="evidence" value="ECO:0007669"/>
    <property type="project" value="InterPro"/>
</dbReference>
<dbReference type="GO" id="GO:0051225">
    <property type="term" value="P:spindle assembly"/>
    <property type="evidence" value="ECO:0007669"/>
    <property type="project" value="InterPro"/>
</dbReference>
<dbReference type="EMBL" id="JH171739">
    <property type="protein sequence ID" value="EHB12460.1"/>
    <property type="molecule type" value="Genomic_DNA"/>
</dbReference>
<dbReference type="PANTHER" id="PTHR16039">
    <property type="entry name" value="HAUS AUGMIN-LIKE COMPLEX SUBUNIT 2"/>
    <property type="match status" value="1"/>
</dbReference>
<dbReference type="InterPro" id="IPR028346">
    <property type="entry name" value="HAUS2"/>
</dbReference>
<dbReference type="PRINTS" id="PR02088">
    <property type="entry name" value="HAUSAUGMINL2"/>
</dbReference>
<dbReference type="Pfam" id="PF15003">
    <property type="entry name" value="HAUS2"/>
    <property type="match status" value="1"/>
</dbReference>
<dbReference type="GO" id="GO:0007020">
    <property type="term" value="P:microtubule nucleation"/>
    <property type="evidence" value="ECO:0007669"/>
    <property type="project" value="TreeGrafter"/>
</dbReference>
<name>G5BT46_HETGA</name>
<dbReference type="STRING" id="10181.G5BT46"/>
<organism evidence="1 2">
    <name type="scientific">Heterocephalus glaber</name>
    <name type="common">Naked mole rat</name>
    <dbReference type="NCBI Taxonomy" id="10181"/>
    <lineage>
        <taxon>Eukaryota</taxon>
        <taxon>Metazoa</taxon>
        <taxon>Chordata</taxon>
        <taxon>Craniata</taxon>
        <taxon>Vertebrata</taxon>
        <taxon>Euteleostomi</taxon>
        <taxon>Mammalia</taxon>
        <taxon>Eutheria</taxon>
        <taxon>Euarchontoglires</taxon>
        <taxon>Glires</taxon>
        <taxon>Rodentia</taxon>
        <taxon>Hystricomorpha</taxon>
        <taxon>Bathyergidae</taxon>
        <taxon>Heterocephalus</taxon>
    </lineage>
</organism>
<dbReference type="AlphaFoldDB" id="G5BT46"/>
<protein>
    <submittedName>
        <fullName evidence="1">HAUS augmin-like complex subunit 2</fullName>
    </submittedName>
</protein>
<dbReference type="Proteomes" id="UP000006813">
    <property type="component" value="Unassembled WGS sequence"/>
</dbReference>
<dbReference type="PANTHER" id="PTHR16039:SF1">
    <property type="entry name" value="HAUS AUGMIN-LIKE COMPLEX SUBUNIT 2"/>
    <property type="match status" value="1"/>
</dbReference>
<proteinExistence type="predicted"/>